<proteinExistence type="inferred from homology"/>
<comment type="similarity">
    <text evidence="1 4">Belongs to the ketopantoate reductase family.</text>
</comment>
<accession>A0A6I8M7U6</accession>
<evidence type="ECO:0000256" key="4">
    <source>
        <dbReference type="RuleBase" id="RU362068"/>
    </source>
</evidence>
<sequence length="307" mass="31625">MSDLKILVVGAGATGGYFGGRLLQAGRDVTFLVRPGRAKLLRDRGLRITGLGEDTVLEPALVETGSLDGTYDLVLLAVKATGLTSAIDDFAPAVGPGTLILPFLNGLAHLDALDARFGEDAVLGGVAKVQTTIDDDGAIRRLGPLQSLDYGARTEPAPGKLADVDAALKNAGFAAALDERITESMWAKWVFIAAIGAVNSLMRGTIGDVVAVPGGTEFAEAVVAEAAAVAEAAGYPVPEAGLAATRRAVTDPGTGGSSLYRDLLGGHSVEGDQIFGDLTARARELGVAVPLLDLVTLQLRVHQHRIG</sequence>
<comment type="function">
    <text evidence="4">Catalyzes the NADPH-dependent reduction of ketopantoate into pantoic acid.</text>
</comment>
<name>A0A6I8M7U6_9PSEU</name>
<dbReference type="UniPathway" id="UPA00028">
    <property type="reaction ID" value="UER00004"/>
</dbReference>
<dbReference type="InterPro" id="IPR013328">
    <property type="entry name" value="6PGD_dom2"/>
</dbReference>
<dbReference type="EC" id="1.1.1.169" evidence="4"/>
<dbReference type="GO" id="GO:0008677">
    <property type="term" value="F:2-dehydropantoate 2-reductase activity"/>
    <property type="evidence" value="ECO:0007669"/>
    <property type="project" value="UniProtKB-EC"/>
</dbReference>
<feature type="domain" description="Ketopantoate reductase C-terminal" evidence="6">
    <location>
        <begin position="181"/>
        <end position="301"/>
    </location>
</feature>
<dbReference type="RefSeq" id="WP_230863124.1">
    <property type="nucleotide sequence ID" value="NZ_CABVGP010000004.1"/>
</dbReference>
<dbReference type="FunFam" id="3.40.50.720:FF:000307">
    <property type="entry name" value="2-dehydropantoate 2-reductase"/>
    <property type="match status" value="1"/>
</dbReference>
<keyword evidence="3 4" id="KW-0560">Oxidoreductase</keyword>
<dbReference type="InterPro" id="IPR008927">
    <property type="entry name" value="6-PGluconate_DH-like_C_sf"/>
</dbReference>
<dbReference type="Gene3D" id="3.40.50.720">
    <property type="entry name" value="NAD(P)-binding Rossmann-like Domain"/>
    <property type="match status" value="1"/>
</dbReference>
<dbReference type="InterPro" id="IPR051402">
    <property type="entry name" value="KPR-Related"/>
</dbReference>
<protein>
    <recommendedName>
        <fullName evidence="4">2-dehydropantoate 2-reductase</fullName>
        <ecNumber evidence="4">1.1.1.169</ecNumber>
    </recommendedName>
    <alternativeName>
        <fullName evidence="4">Ketopantoate reductase</fullName>
    </alternativeName>
</protein>
<dbReference type="NCBIfam" id="TIGR00745">
    <property type="entry name" value="apbA_panE"/>
    <property type="match status" value="1"/>
</dbReference>
<dbReference type="Pfam" id="PF08546">
    <property type="entry name" value="ApbA_C"/>
    <property type="match status" value="1"/>
</dbReference>
<keyword evidence="4" id="KW-0566">Pantothenate biosynthesis</keyword>
<dbReference type="Gene3D" id="1.10.1040.10">
    <property type="entry name" value="N-(1-d-carboxylethyl)-l-norvaline Dehydrogenase, domain 2"/>
    <property type="match status" value="1"/>
</dbReference>
<dbReference type="InterPro" id="IPR013332">
    <property type="entry name" value="KPR_N"/>
</dbReference>
<dbReference type="InterPro" id="IPR036291">
    <property type="entry name" value="NAD(P)-bd_dom_sf"/>
</dbReference>
<keyword evidence="8" id="KW-1185">Reference proteome</keyword>
<comment type="pathway">
    <text evidence="4">Cofactor biosynthesis; (R)-pantothenate biosynthesis; (R)-pantoate from 3-methyl-2-oxobutanoate: step 2/2.</text>
</comment>
<dbReference type="PANTHER" id="PTHR21708">
    <property type="entry name" value="PROBABLE 2-DEHYDROPANTOATE 2-REDUCTASE"/>
    <property type="match status" value="1"/>
</dbReference>
<evidence type="ECO:0000256" key="3">
    <source>
        <dbReference type="ARBA" id="ARBA00023002"/>
    </source>
</evidence>
<dbReference type="GO" id="GO:0005737">
    <property type="term" value="C:cytoplasm"/>
    <property type="evidence" value="ECO:0007669"/>
    <property type="project" value="TreeGrafter"/>
</dbReference>
<feature type="domain" description="Ketopantoate reductase N-terminal" evidence="5">
    <location>
        <begin position="6"/>
        <end position="152"/>
    </location>
</feature>
<dbReference type="InterPro" id="IPR003710">
    <property type="entry name" value="ApbA"/>
</dbReference>
<evidence type="ECO:0000259" key="5">
    <source>
        <dbReference type="Pfam" id="PF02558"/>
    </source>
</evidence>
<organism evidence="7 8">
    <name type="scientific">Amycolatopsis camponoti</name>
    <dbReference type="NCBI Taxonomy" id="2606593"/>
    <lineage>
        <taxon>Bacteria</taxon>
        <taxon>Bacillati</taxon>
        <taxon>Actinomycetota</taxon>
        <taxon>Actinomycetes</taxon>
        <taxon>Pseudonocardiales</taxon>
        <taxon>Pseudonocardiaceae</taxon>
        <taxon>Amycolatopsis</taxon>
    </lineage>
</organism>
<dbReference type="EMBL" id="CABVGP010000004">
    <property type="protein sequence ID" value="VVJ25026.1"/>
    <property type="molecule type" value="Genomic_DNA"/>
</dbReference>
<evidence type="ECO:0000313" key="7">
    <source>
        <dbReference type="EMBL" id="VVJ25026.1"/>
    </source>
</evidence>
<dbReference type="InterPro" id="IPR013752">
    <property type="entry name" value="KPA_reductase"/>
</dbReference>
<dbReference type="PANTHER" id="PTHR21708:SF26">
    <property type="entry name" value="2-DEHYDROPANTOATE 2-REDUCTASE"/>
    <property type="match status" value="1"/>
</dbReference>
<dbReference type="Pfam" id="PF02558">
    <property type="entry name" value="ApbA"/>
    <property type="match status" value="1"/>
</dbReference>
<evidence type="ECO:0000259" key="6">
    <source>
        <dbReference type="Pfam" id="PF08546"/>
    </source>
</evidence>
<dbReference type="SUPFAM" id="SSF51735">
    <property type="entry name" value="NAD(P)-binding Rossmann-fold domains"/>
    <property type="match status" value="1"/>
</dbReference>
<dbReference type="AlphaFoldDB" id="A0A6I8M7U6"/>
<reference evidence="7 8" key="1">
    <citation type="submission" date="2019-09" db="EMBL/GenBank/DDBJ databases">
        <authorList>
            <person name="Leyn A S."/>
        </authorList>
    </citation>
    <scope>NUCLEOTIDE SEQUENCE [LARGE SCALE GENOMIC DNA]</scope>
    <source>
        <strain evidence="7">AA231_1</strain>
    </source>
</reference>
<keyword evidence="2 4" id="KW-0521">NADP</keyword>
<gene>
    <name evidence="7" type="ORF">AA23TX_09779</name>
</gene>
<comment type="catalytic activity">
    <reaction evidence="4">
        <text>(R)-pantoate + NADP(+) = 2-dehydropantoate + NADPH + H(+)</text>
        <dbReference type="Rhea" id="RHEA:16233"/>
        <dbReference type="ChEBI" id="CHEBI:11561"/>
        <dbReference type="ChEBI" id="CHEBI:15378"/>
        <dbReference type="ChEBI" id="CHEBI:15980"/>
        <dbReference type="ChEBI" id="CHEBI:57783"/>
        <dbReference type="ChEBI" id="CHEBI:58349"/>
        <dbReference type="EC" id="1.1.1.169"/>
    </reaction>
</comment>
<evidence type="ECO:0000256" key="2">
    <source>
        <dbReference type="ARBA" id="ARBA00022857"/>
    </source>
</evidence>
<evidence type="ECO:0000256" key="1">
    <source>
        <dbReference type="ARBA" id="ARBA00007870"/>
    </source>
</evidence>
<dbReference type="GO" id="GO:0015940">
    <property type="term" value="P:pantothenate biosynthetic process"/>
    <property type="evidence" value="ECO:0007669"/>
    <property type="project" value="UniProtKB-UniPathway"/>
</dbReference>
<dbReference type="Proteomes" id="UP000399805">
    <property type="component" value="Unassembled WGS sequence"/>
</dbReference>
<dbReference type="SUPFAM" id="SSF48179">
    <property type="entry name" value="6-phosphogluconate dehydrogenase C-terminal domain-like"/>
    <property type="match status" value="1"/>
</dbReference>
<evidence type="ECO:0000313" key="8">
    <source>
        <dbReference type="Proteomes" id="UP000399805"/>
    </source>
</evidence>